<comment type="subcellular location">
    <subcellularLocation>
        <location evidence="3">Mitochondrion inner membrane</location>
    </subcellularLocation>
</comment>
<evidence type="ECO:0000313" key="5">
    <source>
        <dbReference type="Proteomes" id="UP000736335"/>
    </source>
</evidence>
<keyword evidence="3" id="KW-0143">Chaperone</keyword>
<keyword evidence="2" id="KW-1015">Disulfide bond</keyword>
<reference evidence="4" key="1">
    <citation type="journal article" date="2020" name="Nat. Commun.">
        <title>Large-scale genome sequencing of mycorrhizal fungi provides insights into the early evolution of symbiotic traits.</title>
        <authorList>
            <person name="Miyauchi S."/>
            <person name="Kiss E."/>
            <person name="Kuo A."/>
            <person name="Drula E."/>
            <person name="Kohler A."/>
            <person name="Sanchez-Garcia M."/>
            <person name="Morin E."/>
            <person name="Andreopoulos B."/>
            <person name="Barry K.W."/>
            <person name="Bonito G."/>
            <person name="Buee M."/>
            <person name="Carver A."/>
            <person name="Chen C."/>
            <person name="Cichocki N."/>
            <person name="Clum A."/>
            <person name="Culley D."/>
            <person name="Crous P.W."/>
            <person name="Fauchery L."/>
            <person name="Girlanda M."/>
            <person name="Hayes R.D."/>
            <person name="Keri Z."/>
            <person name="LaButti K."/>
            <person name="Lipzen A."/>
            <person name="Lombard V."/>
            <person name="Magnuson J."/>
            <person name="Maillard F."/>
            <person name="Murat C."/>
            <person name="Nolan M."/>
            <person name="Ohm R.A."/>
            <person name="Pangilinan J."/>
            <person name="Pereira M.F."/>
            <person name="Perotto S."/>
            <person name="Peter M."/>
            <person name="Pfister S."/>
            <person name="Riley R."/>
            <person name="Sitrit Y."/>
            <person name="Stielow J.B."/>
            <person name="Szollosi G."/>
            <person name="Zifcakova L."/>
            <person name="Stursova M."/>
            <person name="Spatafora J.W."/>
            <person name="Tedersoo L."/>
            <person name="Vaario L.M."/>
            <person name="Yamada A."/>
            <person name="Yan M."/>
            <person name="Wang P."/>
            <person name="Xu J."/>
            <person name="Bruns T."/>
            <person name="Baldrian P."/>
            <person name="Vilgalys R."/>
            <person name="Dunand C."/>
            <person name="Henrissat B."/>
            <person name="Grigoriev I.V."/>
            <person name="Hibbett D."/>
            <person name="Nagy L.G."/>
            <person name="Martin F.M."/>
        </authorList>
    </citation>
    <scope>NUCLEOTIDE SEQUENCE</scope>
    <source>
        <strain evidence="4">UH-Tt-Lm1</strain>
    </source>
</reference>
<dbReference type="EMBL" id="WIUZ02000005">
    <property type="protein sequence ID" value="KAF9787049.1"/>
    <property type="molecule type" value="Genomic_DNA"/>
</dbReference>
<dbReference type="PANTHER" id="PTHR22977:SF5">
    <property type="entry name" value="COX ASSEMBLY MITOCHONDRIAL PROTEIN HOMOLOG"/>
    <property type="match status" value="1"/>
</dbReference>
<keyword evidence="3" id="KW-0999">Mitochondrion inner membrane</keyword>
<proteinExistence type="inferred from homology"/>
<evidence type="ECO:0000256" key="1">
    <source>
        <dbReference type="ARBA" id="ARBA00007347"/>
    </source>
</evidence>
<sequence length="91" mass="10292">MNALSRREEDTLMKATKAHALKECDPLVKQFAECATGRTVSVAWACKSKYKEVQDCISQFTGPENMKVVREEYLRLRDQPKQNTPAAVQSS</sequence>
<keyword evidence="3" id="KW-0496">Mitochondrion</keyword>
<evidence type="ECO:0000256" key="3">
    <source>
        <dbReference type="RuleBase" id="RU364104"/>
    </source>
</evidence>
<dbReference type="Proteomes" id="UP000736335">
    <property type="component" value="Unassembled WGS sequence"/>
</dbReference>
<dbReference type="PANTHER" id="PTHR22977">
    <property type="entry name" value="COX ASSEMBLY MITOCHONDRIAL PROTEIN"/>
    <property type="match status" value="1"/>
</dbReference>
<organism evidence="4 5">
    <name type="scientific">Thelephora terrestris</name>
    <dbReference type="NCBI Taxonomy" id="56493"/>
    <lineage>
        <taxon>Eukaryota</taxon>
        <taxon>Fungi</taxon>
        <taxon>Dikarya</taxon>
        <taxon>Basidiomycota</taxon>
        <taxon>Agaricomycotina</taxon>
        <taxon>Agaricomycetes</taxon>
        <taxon>Thelephorales</taxon>
        <taxon>Thelephoraceae</taxon>
        <taxon>Thelephora</taxon>
    </lineage>
</organism>
<reference evidence="4" key="2">
    <citation type="submission" date="2020-11" db="EMBL/GenBank/DDBJ databases">
        <authorList>
            <consortium name="DOE Joint Genome Institute"/>
            <person name="Kuo A."/>
            <person name="Miyauchi S."/>
            <person name="Kiss E."/>
            <person name="Drula E."/>
            <person name="Kohler A."/>
            <person name="Sanchez-Garcia M."/>
            <person name="Andreopoulos B."/>
            <person name="Barry K.W."/>
            <person name="Bonito G."/>
            <person name="Buee M."/>
            <person name="Carver A."/>
            <person name="Chen C."/>
            <person name="Cichocki N."/>
            <person name="Clum A."/>
            <person name="Culley D."/>
            <person name="Crous P.W."/>
            <person name="Fauchery L."/>
            <person name="Girlanda M."/>
            <person name="Hayes R."/>
            <person name="Keri Z."/>
            <person name="Labutti K."/>
            <person name="Lipzen A."/>
            <person name="Lombard V."/>
            <person name="Magnuson J."/>
            <person name="Maillard F."/>
            <person name="Morin E."/>
            <person name="Murat C."/>
            <person name="Nolan M."/>
            <person name="Ohm R."/>
            <person name="Pangilinan J."/>
            <person name="Pereira M."/>
            <person name="Perotto S."/>
            <person name="Peter M."/>
            <person name="Riley R."/>
            <person name="Sitrit Y."/>
            <person name="Stielow B."/>
            <person name="Szollosi G."/>
            <person name="Zifcakova L."/>
            <person name="Stursova M."/>
            <person name="Spatafora J.W."/>
            <person name="Tedersoo L."/>
            <person name="Vaario L.-M."/>
            <person name="Yamada A."/>
            <person name="Yan M."/>
            <person name="Wang P."/>
            <person name="Xu J."/>
            <person name="Bruns T."/>
            <person name="Baldrian P."/>
            <person name="Vilgalys R."/>
            <person name="Henrissat B."/>
            <person name="Grigoriev I.V."/>
            <person name="Hibbett D."/>
            <person name="Nagy L.G."/>
            <person name="Martin F.M."/>
        </authorList>
    </citation>
    <scope>NUCLEOTIDE SEQUENCE</scope>
    <source>
        <strain evidence="4">UH-Tt-Lm1</strain>
    </source>
</reference>
<protein>
    <recommendedName>
        <fullName evidence="3">COX assembly mitochondrial protein</fullName>
    </recommendedName>
</protein>
<dbReference type="InterPro" id="IPR013892">
    <property type="entry name" value="Cyt_c_biogenesis_Cmc1-like"/>
</dbReference>
<accession>A0A9P6L8R6</accession>
<dbReference type="OrthoDB" id="6224010at2759"/>
<dbReference type="Pfam" id="PF08583">
    <property type="entry name" value="Cmc1"/>
    <property type="match status" value="1"/>
</dbReference>
<gene>
    <name evidence="4" type="ORF">BJ322DRAFT_697762</name>
</gene>
<name>A0A9P6L8R6_9AGAM</name>
<comment type="function">
    <text evidence="3">Required for mitochondrial cytochrome c oxidase (COX) assembly and respiration.</text>
</comment>
<evidence type="ECO:0000313" key="4">
    <source>
        <dbReference type="EMBL" id="KAF9787049.1"/>
    </source>
</evidence>
<keyword evidence="3" id="KW-0472">Membrane</keyword>
<comment type="similarity">
    <text evidence="1 3">Belongs to the CMC family.</text>
</comment>
<keyword evidence="5" id="KW-1185">Reference proteome</keyword>
<dbReference type="GO" id="GO:0005743">
    <property type="term" value="C:mitochondrial inner membrane"/>
    <property type="evidence" value="ECO:0007669"/>
    <property type="project" value="UniProtKB-SubCell"/>
</dbReference>
<comment type="caution">
    <text evidence="4">The sequence shown here is derived from an EMBL/GenBank/DDBJ whole genome shotgun (WGS) entry which is preliminary data.</text>
</comment>
<evidence type="ECO:0000256" key="2">
    <source>
        <dbReference type="ARBA" id="ARBA00023157"/>
    </source>
</evidence>
<dbReference type="AlphaFoldDB" id="A0A9P6L8R6"/>